<feature type="compositionally biased region" description="Low complexity" evidence="1">
    <location>
        <begin position="278"/>
        <end position="292"/>
    </location>
</feature>
<evidence type="ECO:0000313" key="3">
    <source>
        <dbReference type="EMBL" id="MCF7223554.1"/>
    </source>
</evidence>
<gene>
    <name evidence="3" type="ORF">L3V18_17480</name>
</gene>
<keyword evidence="2" id="KW-0812">Transmembrane</keyword>
<keyword evidence="2" id="KW-0472">Membrane</keyword>
<feature type="region of interest" description="Disordered" evidence="1">
    <location>
        <begin position="278"/>
        <end position="344"/>
    </location>
</feature>
<dbReference type="EMBL" id="JAKJPO010000018">
    <property type="protein sequence ID" value="MCF7223554.1"/>
    <property type="molecule type" value="Genomic_DNA"/>
</dbReference>
<feature type="transmembrane region" description="Helical" evidence="2">
    <location>
        <begin position="147"/>
        <end position="177"/>
    </location>
</feature>
<keyword evidence="2" id="KW-1133">Transmembrane helix</keyword>
<name>A0ABS9HXE4_9GAMM</name>
<feature type="compositionally biased region" description="Low complexity" evidence="1">
    <location>
        <begin position="323"/>
        <end position="332"/>
    </location>
</feature>
<protein>
    <submittedName>
        <fullName evidence="3">DUF4129 domain-containing protein</fullName>
    </submittedName>
</protein>
<feature type="transmembrane region" description="Helical" evidence="2">
    <location>
        <begin position="207"/>
        <end position="229"/>
    </location>
</feature>
<comment type="caution">
    <text evidence="3">The sequence shown here is derived from an EMBL/GenBank/DDBJ whole genome shotgun (WGS) entry which is preliminary data.</text>
</comment>
<feature type="transmembrane region" description="Helical" evidence="2">
    <location>
        <begin position="250"/>
        <end position="274"/>
    </location>
</feature>
<feature type="region of interest" description="Disordered" evidence="1">
    <location>
        <begin position="371"/>
        <end position="406"/>
    </location>
</feature>
<reference evidence="3 4" key="3">
    <citation type="submission" date="2022-01" db="EMBL/GenBank/DDBJ databases">
        <authorList>
            <person name="Zhou L.Y."/>
        </authorList>
    </citation>
    <scope>NUCLEOTIDE SEQUENCE [LARGE SCALE GENOMIC DNA]</scope>
    <source>
        <strain evidence="3 4">TLK-CK17</strain>
    </source>
</reference>
<evidence type="ECO:0000256" key="2">
    <source>
        <dbReference type="SAM" id="Phobius"/>
    </source>
</evidence>
<dbReference type="RefSeq" id="WP_237056649.1">
    <property type="nucleotide sequence ID" value="NZ_JAKJPO010000018.1"/>
</dbReference>
<accession>A0ABS9HXE4</accession>
<feature type="compositionally biased region" description="Acidic residues" evidence="1">
    <location>
        <begin position="392"/>
        <end position="404"/>
    </location>
</feature>
<proteinExistence type="predicted"/>
<reference evidence="3 4" key="2">
    <citation type="submission" date="2022-01" db="EMBL/GenBank/DDBJ databases">
        <title>Lysobacter chinensis sp. nov., a bacterium isolated from cow dung compost.</title>
        <authorList>
            <person name="Liu Y."/>
        </authorList>
    </citation>
    <scope>NUCLEOTIDE SEQUENCE [LARGE SCALE GENOMIC DNA]</scope>
    <source>
        <strain evidence="3 4">TLK-CK17</strain>
    </source>
</reference>
<keyword evidence="4" id="KW-1185">Reference proteome</keyword>
<evidence type="ECO:0000256" key="1">
    <source>
        <dbReference type="SAM" id="MobiDB-lite"/>
    </source>
</evidence>
<organism evidence="3 4">
    <name type="scientific">Marilutibacter chinensis</name>
    <dbReference type="NCBI Taxonomy" id="2912247"/>
    <lineage>
        <taxon>Bacteria</taxon>
        <taxon>Pseudomonadati</taxon>
        <taxon>Pseudomonadota</taxon>
        <taxon>Gammaproteobacteria</taxon>
        <taxon>Lysobacterales</taxon>
        <taxon>Lysobacteraceae</taxon>
        <taxon>Marilutibacter</taxon>
    </lineage>
</organism>
<reference evidence="4" key="1">
    <citation type="submission" date="2022-01" db="EMBL/GenBank/DDBJ databases">
        <title>Lysobacter chinensis sp. nov., a bacterium isolated from cow dung compost.</title>
        <authorList>
            <person name="Zhou L.Y."/>
        </authorList>
    </citation>
    <scope>NUCLEOTIDE SEQUENCE [LARGE SCALE GENOMIC DNA]</scope>
    <source>
        <strain evidence="4">TLK-CK17</strain>
    </source>
</reference>
<sequence length="592" mass="64285">MNLESLTVALRPRTAWEAVELGTSLTRRHAAAIWAPWLLLTAPMLLLCSLLAWSLEAMWLAPLLMWWLKPVYDRIPLYVLSHAVFGDVPGVARTLRAQLHWGLRWMPAYLSWRRLSPVRALNLPIDMLEGGRSAAARQRRRTLTGPVYGVALLATVICLHFEFAVYLGLNALAVLFVPPEYLSDAWSDFMTVVREQPLWLDLVSNTLMWLATCAVEPFYVGAGFGLYLNRRTEIEGWDIEIVLRRLAARLAGAATPLLLAVALAGGLLVGGGLAGAPAHAQDASPAPADAPQVRPLSQRGLDKAELDSERKPGANDASVAIEAATDGGTAVDGDADSPARRGESLRKATLPRVFGRPLADADSLREAVVRAYEDPSVSPKRKVTTWQRRDRDDDDEEEDDDDPFDGSPLLEAIGAAVALVGEYGLWALLAVLVVILAATSPRWIGWLRGAVAAQRREPEPVARDALADTAPLPDDIPSAARKLWAAGRQRDALALLYRAGVEAMSARAGVVLVPGATEAACLRASRKMPDTADRDAFAAMVRLWQYAAYAGRLPDSAVFEQQLDTLSGRFGWNRRGPVAHRHPDAATTGADA</sequence>
<feature type="transmembrane region" description="Helical" evidence="2">
    <location>
        <begin position="412"/>
        <end position="438"/>
    </location>
</feature>
<dbReference type="Proteomes" id="UP001430796">
    <property type="component" value="Unassembled WGS sequence"/>
</dbReference>
<feature type="compositionally biased region" description="Basic and acidic residues" evidence="1">
    <location>
        <begin position="300"/>
        <end position="313"/>
    </location>
</feature>
<evidence type="ECO:0000313" key="4">
    <source>
        <dbReference type="Proteomes" id="UP001430796"/>
    </source>
</evidence>
<feature type="transmembrane region" description="Helical" evidence="2">
    <location>
        <begin position="34"/>
        <end position="55"/>
    </location>
</feature>